<keyword evidence="2" id="KW-0547">Nucleotide-binding</keyword>
<sequence length="280" mass="30626">MADRRHREGIVVRGLTMTYERRGITTTAVADCDLVVPKGSWASLLGPSGCGKSTLLKILADIVKPTSGLVTMDELTPAEARAARIFALVSQQSTMLPWRRLAENVELGLELAGIPKRERRARAREAIELVGLSGFEKAYPHELSGGMRQRAAIARALTLRPKFLLMDEPFGALDEITRERLNFELIQILEESGATLLLVTHSVSEAVILSDQVAVMSPRPGRIVHLASLPFGHHRTPALRDDPRFAAAERELRRALGNGHEVPPVRIAPEPEPDPALLAG</sequence>
<dbReference type="InterPro" id="IPR027417">
    <property type="entry name" value="P-loop_NTPase"/>
</dbReference>
<feature type="region of interest" description="Disordered" evidence="4">
    <location>
        <begin position="255"/>
        <end position="280"/>
    </location>
</feature>
<gene>
    <name evidence="6" type="ORF">FHX40_3008</name>
</gene>
<dbReference type="PANTHER" id="PTHR42788:SF13">
    <property type="entry name" value="ALIPHATIC SULFONATES IMPORT ATP-BINDING PROTEIN SSUB"/>
    <property type="match status" value="1"/>
</dbReference>
<organism evidence="6 7">
    <name type="scientific">Thermopolyspora flexuosa</name>
    <dbReference type="NCBI Taxonomy" id="103836"/>
    <lineage>
        <taxon>Bacteria</taxon>
        <taxon>Bacillati</taxon>
        <taxon>Actinomycetota</taxon>
        <taxon>Actinomycetes</taxon>
        <taxon>Streptosporangiales</taxon>
        <taxon>Streptosporangiaceae</taxon>
        <taxon>Thermopolyspora</taxon>
    </lineage>
</organism>
<dbReference type="SMART" id="SM00382">
    <property type="entry name" value="AAA"/>
    <property type="match status" value="1"/>
</dbReference>
<name>A0A543J0C3_9ACTN</name>
<dbReference type="EMBL" id="VFPQ01000001">
    <property type="protein sequence ID" value="TQM76275.1"/>
    <property type="molecule type" value="Genomic_DNA"/>
</dbReference>
<dbReference type="PROSITE" id="PS00211">
    <property type="entry name" value="ABC_TRANSPORTER_1"/>
    <property type="match status" value="1"/>
</dbReference>
<dbReference type="GO" id="GO:0005524">
    <property type="term" value="F:ATP binding"/>
    <property type="evidence" value="ECO:0007669"/>
    <property type="project" value="UniProtKB-KW"/>
</dbReference>
<dbReference type="InterPro" id="IPR003439">
    <property type="entry name" value="ABC_transporter-like_ATP-bd"/>
</dbReference>
<evidence type="ECO:0000313" key="6">
    <source>
        <dbReference type="EMBL" id="TQM76275.1"/>
    </source>
</evidence>
<accession>A0A543J0C3</accession>
<dbReference type="InterPro" id="IPR050166">
    <property type="entry name" value="ABC_transporter_ATP-bind"/>
</dbReference>
<proteinExistence type="predicted"/>
<dbReference type="Pfam" id="PF00005">
    <property type="entry name" value="ABC_tran"/>
    <property type="match status" value="1"/>
</dbReference>
<evidence type="ECO:0000256" key="3">
    <source>
        <dbReference type="ARBA" id="ARBA00022840"/>
    </source>
</evidence>
<dbReference type="InterPro" id="IPR003593">
    <property type="entry name" value="AAA+_ATPase"/>
</dbReference>
<dbReference type="Proteomes" id="UP000319213">
    <property type="component" value="Unassembled WGS sequence"/>
</dbReference>
<keyword evidence="3 6" id="KW-0067">ATP-binding</keyword>
<evidence type="ECO:0000256" key="4">
    <source>
        <dbReference type="SAM" id="MobiDB-lite"/>
    </source>
</evidence>
<evidence type="ECO:0000259" key="5">
    <source>
        <dbReference type="PROSITE" id="PS50893"/>
    </source>
</evidence>
<reference evidence="6 7" key="1">
    <citation type="submission" date="2019-06" db="EMBL/GenBank/DDBJ databases">
        <title>Sequencing the genomes of 1000 actinobacteria strains.</title>
        <authorList>
            <person name="Klenk H.-P."/>
        </authorList>
    </citation>
    <scope>NUCLEOTIDE SEQUENCE [LARGE SCALE GENOMIC DNA]</scope>
    <source>
        <strain evidence="6 7">DSM 43186</strain>
    </source>
</reference>
<comment type="caution">
    <text evidence="6">The sequence shown here is derived from an EMBL/GenBank/DDBJ whole genome shotgun (WGS) entry which is preliminary data.</text>
</comment>
<dbReference type="GO" id="GO:0016887">
    <property type="term" value="F:ATP hydrolysis activity"/>
    <property type="evidence" value="ECO:0007669"/>
    <property type="project" value="InterPro"/>
</dbReference>
<dbReference type="PROSITE" id="PS50893">
    <property type="entry name" value="ABC_TRANSPORTER_2"/>
    <property type="match status" value="1"/>
</dbReference>
<keyword evidence="1" id="KW-0813">Transport</keyword>
<dbReference type="Gene3D" id="3.40.50.300">
    <property type="entry name" value="P-loop containing nucleotide triphosphate hydrolases"/>
    <property type="match status" value="1"/>
</dbReference>
<keyword evidence="7" id="KW-1185">Reference proteome</keyword>
<dbReference type="RefSeq" id="WP_211350272.1">
    <property type="nucleotide sequence ID" value="NZ_BMPV01000001.1"/>
</dbReference>
<evidence type="ECO:0000256" key="1">
    <source>
        <dbReference type="ARBA" id="ARBA00022448"/>
    </source>
</evidence>
<evidence type="ECO:0000256" key="2">
    <source>
        <dbReference type="ARBA" id="ARBA00022741"/>
    </source>
</evidence>
<evidence type="ECO:0000313" key="7">
    <source>
        <dbReference type="Proteomes" id="UP000319213"/>
    </source>
</evidence>
<dbReference type="SUPFAM" id="SSF52540">
    <property type="entry name" value="P-loop containing nucleoside triphosphate hydrolases"/>
    <property type="match status" value="1"/>
</dbReference>
<dbReference type="InterPro" id="IPR017871">
    <property type="entry name" value="ABC_transporter-like_CS"/>
</dbReference>
<feature type="domain" description="ABC transporter" evidence="5">
    <location>
        <begin position="12"/>
        <end position="243"/>
    </location>
</feature>
<dbReference type="CDD" id="cd03293">
    <property type="entry name" value="ABC_NrtD_SsuB_transporters"/>
    <property type="match status" value="1"/>
</dbReference>
<protein>
    <submittedName>
        <fullName evidence="6">NitT/TauT family transport system ATP-binding protein</fullName>
    </submittedName>
</protein>
<dbReference type="PANTHER" id="PTHR42788">
    <property type="entry name" value="TAURINE IMPORT ATP-BINDING PROTEIN-RELATED"/>
    <property type="match status" value="1"/>
</dbReference>
<dbReference type="AlphaFoldDB" id="A0A543J0C3"/>